<dbReference type="InterPro" id="IPR002125">
    <property type="entry name" value="CMP_dCMP_dom"/>
</dbReference>
<protein>
    <recommendedName>
        <fullName evidence="13">Riboflavin biosynthesis protein RibD</fullName>
    </recommendedName>
    <domain>
        <recommendedName>
            <fullName evidence="13">Diaminohydroxyphosphoribosylaminopyrimidine deaminase</fullName>
            <shortName evidence="13">DRAP deaminase</shortName>
            <ecNumber evidence="13">3.5.4.26</ecNumber>
        </recommendedName>
        <alternativeName>
            <fullName evidence="13">Riboflavin-specific deaminase</fullName>
        </alternativeName>
    </domain>
    <domain>
        <recommendedName>
            <fullName evidence="13">5-amino-6-(5-phosphoribosylamino)uracil reductase</fullName>
            <ecNumber evidence="13">1.1.1.193</ecNumber>
        </recommendedName>
        <alternativeName>
            <fullName evidence="13">HTP reductase</fullName>
        </alternativeName>
    </domain>
</protein>
<dbReference type="Pfam" id="PF01872">
    <property type="entry name" value="RibD_C"/>
    <property type="match status" value="1"/>
</dbReference>
<dbReference type="Gene3D" id="3.40.430.10">
    <property type="entry name" value="Dihydrofolate Reductase, subunit A"/>
    <property type="match status" value="1"/>
</dbReference>
<dbReference type="InterPro" id="IPR016193">
    <property type="entry name" value="Cytidine_deaminase-like"/>
</dbReference>
<dbReference type="PROSITE" id="PS51747">
    <property type="entry name" value="CYT_DCMP_DEAMINASES_2"/>
    <property type="match status" value="1"/>
</dbReference>
<keyword evidence="6 13" id="KW-0686">Riboflavin biosynthesis</keyword>
<evidence type="ECO:0000256" key="7">
    <source>
        <dbReference type="ARBA" id="ARBA00022723"/>
    </source>
</evidence>
<feature type="binding site" evidence="15">
    <location>
        <begin position="296"/>
        <end position="302"/>
    </location>
    <ligand>
        <name>NADP(+)</name>
        <dbReference type="ChEBI" id="CHEBI:58349"/>
    </ligand>
</feature>
<dbReference type="EC" id="3.5.4.26" evidence="13"/>
<dbReference type="InterPro" id="IPR004794">
    <property type="entry name" value="Eubact_RibD"/>
</dbReference>
<reference evidence="18" key="1">
    <citation type="submission" date="2005-08" db="EMBL/GenBank/DDBJ databases">
        <title>Complete sequence of Dechloromonas aromatica RCB.</title>
        <authorList>
            <person name="Salinero K.K."/>
            <person name="Copeland A."/>
            <person name="Lucas S."/>
            <person name="Lapidus A."/>
            <person name="Barry K."/>
            <person name="Detter J.C."/>
            <person name="Glavina T."/>
            <person name="Hammon N."/>
            <person name="Israni S."/>
            <person name="Pitluck S."/>
            <person name="Di Bartolo G."/>
            <person name="Trong S."/>
            <person name="Schmutz J."/>
            <person name="Larimer F."/>
            <person name="Land M."/>
            <person name="Ivanova N."/>
            <person name="Richardson P."/>
        </authorList>
    </citation>
    <scope>NUCLEOTIDE SEQUENCE</scope>
    <source>
        <strain evidence="18">RCB</strain>
    </source>
</reference>
<evidence type="ECO:0000313" key="18">
    <source>
        <dbReference type="EMBL" id="AAZ45362.1"/>
    </source>
</evidence>
<dbReference type="Gene3D" id="3.40.140.10">
    <property type="entry name" value="Cytidine Deaminase, domain 2"/>
    <property type="match status" value="1"/>
</dbReference>
<comment type="pathway">
    <text evidence="3 13">Cofactor biosynthesis; riboflavin biosynthesis; 5-amino-6-(D-ribitylamino)uracil from GTP: step 3/4.</text>
</comment>
<evidence type="ECO:0000256" key="5">
    <source>
        <dbReference type="ARBA" id="ARBA00007417"/>
    </source>
</evidence>
<dbReference type="PANTHER" id="PTHR38011">
    <property type="entry name" value="DIHYDROFOLATE REDUCTASE FAMILY PROTEIN (AFU_ORTHOLOGUE AFUA_8G06820)"/>
    <property type="match status" value="1"/>
</dbReference>
<feature type="binding site" evidence="15">
    <location>
        <position position="226"/>
    </location>
    <ligand>
        <name>NADP(+)</name>
        <dbReference type="ChEBI" id="CHEBI:58349"/>
    </ligand>
</feature>
<dbReference type="InterPro" id="IPR050765">
    <property type="entry name" value="Riboflavin_Biosynth_HTPR"/>
</dbReference>
<evidence type="ECO:0000256" key="13">
    <source>
        <dbReference type="PIRNR" id="PIRNR006769"/>
    </source>
</evidence>
<dbReference type="InterPro" id="IPR016192">
    <property type="entry name" value="APOBEC/CMP_deaminase_Zn-bd"/>
</dbReference>
<evidence type="ECO:0000256" key="9">
    <source>
        <dbReference type="ARBA" id="ARBA00022833"/>
    </source>
</evidence>
<feature type="binding site" evidence="15">
    <location>
        <position position="204"/>
    </location>
    <ligand>
        <name>NADP(+)</name>
        <dbReference type="ChEBI" id="CHEBI:58349"/>
    </ligand>
</feature>
<dbReference type="eggNOG" id="COG0117">
    <property type="taxonomic scope" value="Bacteria"/>
</dbReference>
<comment type="similarity">
    <text evidence="5 13">In the C-terminal section; belongs to the HTP reductase family.</text>
</comment>
<feature type="binding site" evidence="15">
    <location>
        <position position="174"/>
    </location>
    <ligand>
        <name>NADP(+)</name>
        <dbReference type="ChEBI" id="CHEBI:58349"/>
    </ligand>
</feature>
<feature type="binding site" evidence="16">
    <location>
        <position position="54"/>
    </location>
    <ligand>
        <name>Zn(2+)</name>
        <dbReference type="ChEBI" id="CHEBI:29105"/>
        <note>catalytic</note>
    </ligand>
</feature>
<name>Q47IG9_DECAR</name>
<feature type="binding site" evidence="15">
    <location>
        <position position="188"/>
    </location>
    <ligand>
        <name>substrate</name>
    </ligand>
</feature>
<feature type="binding site" evidence="15">
    <location>
        <position position="208"/>
    </location>
    <ligand>
        <name>substrate</name>
    </ligand>
</feature>
<evidence type="ECO:0000256" key="15">
    <source>
        <dbReference type="PIRSR" id="PIRSR006769-2"/>
    </source>
</evidence>
<dbReference type="GO" id="GO:0050661">
    <property type="term" value="F:NADP binding"/>
    <property type="evidence" value="ECO:0007669"/>
    <property type="project" value="InterPro"/>
</dbReference>
<comment type="function">
    <text evidence="1 13">Converts 2,5-diamino-6-(ribosylamino)-4(3h)-pyrimidinone 5'-phosphate into 5-amino-6-(ribosylamino)-2,4(1h,3h)-pyrimidinedione 5'-phosphate.</text>
</comment>
<feature type="binding site" evidence="16">
    <location>
        <position position="88"/>
    </location>
    <ligand>
        <name>Zn(2+)</name>
        <dbReference type="ChEBI" id="CHEBI:29105"/>
        <note>catalytic</note>
    </ligand>
</feature>
<dbReference type="OrthoDB" id="9800865at2"/>
<dbReference type="GO" id="GO:0009231">
    <property type="term" value="P:riboflavin biosynthetic process"/>
    <property type="evidence" value="ECO:0007669"/>
    <property type="project" value="UniProtKB-UniPathway"/>
</dbReference>
<proteinExistence type="inferred from homology"/>
<dbReference type="Pfam" id="PF00383">
    <property type="entry name" value="dCMP_cyt_deam_1"/>
    <property type="match status" value="1"/>
</dbReference>
<evidence type="ECO:0000256" key="4">
    <source>
        <dbReference type="ARBA" id="ARBA00005259"/>
    </source>
</evidence>
<feature type="binding site" evidence="15">
    <location>
        <position position="158"/>
    </location>
    <ligand>
        <name>NADP(+)</name>
        <dbReference type="ChEBI" id="CHEBI:58349"/>
    </ligand>
</feature>
<organism evidence="18">
    <name type="scientific">Dechloromonas aromatica (strain RCB)</name>
    <dbReference type="NCBI Taxonomy" id="159087"/>
    <lineage>
        <taxon>Bacteria</taxon>
        <taxon>Pseudomonadati</taxon>
        <taxon>Pseudomonadota</taxon>
        <taxon>Betaproteobacteria</taxon>
        <taxon>Rhodocyclales</taxon>
        <taxon>Azonexaceae</taxon>
        <taxon>Dechloromonas</taxon>
    </lineage>
</organism>
<gene>
    <name evidence="18" type="ordered locus">Daro_0605</name>
</gene>
<evidence type="ECO:0000256" key="8">
    <source>
        <dbReference type="ARBA" id="ARBA00022801"/>
    </source>
</evidence>
<dbReference type="EC" id="1.1.1.193" evidence="13"/>
<dbReference type="PIRSF" id="PIRSF006769">
    <property type="entry name" value="RibD"/>
    <property type="match status" value="1"/>
</dbReference>
<dbReference type="eggNOG" id="COG1985">
    <property type="taxonomic scope" value="Bacteria"/>
</dbReference>
<feature type="domain" description="CMP/dCMP-type deaminase" evidence="17">
    <location>
        <begin position="5"/>
        <end position="126"/>
    </location>
</feature>
<feature type="binding site" evidence="16">
    <location>
        <position position="79"/>
    </location>
    <ligand>
        <name>Zn(2+)</name>
        <dbReference type="ChEBI" id="CHEBI:29105"/>
        <note>catalytic</note>
    </ligand>
</feature>
<dbReference type="NCBIfam" id="TIGR00326">
    <property type="entry name" value="eubact_ribD"/>
    <property type="match status" value="1"/>
</dbReference>
<keyword evidence="9 13" id="KW-0862">Zinc</keyword>
<evidence type="ECO:0000256" key="2">
    <source>
        <dbReference type="ARBA" id="ARBA00004882"/>
    </source>
</evidence>
<evidence type="ECO:0000256" key="3">
    <source>
        <dbReference type="ARBA" id="ARBA00004910"/>
    </source>
</evidence>
<comment type="catalytic activity">
    <reaction evidence="13">
        <text>5-amino-6-(5-phospho-D-ribitylamino)uracil + NADP(+) = 5-amino-6-(5-phospho-D-ribosylamino)uracil + NADPH + H(+)</text>
        <dbReference type="Rhea" id="RHEA:17845"/>
        <dbReference type="ChEBI" id="CHEBI:15378"/>
        <dbReference type="ChEBI" id="CHEBI:57783"/>
        <dbReference type="ChEBI" id="CHEBI:58349"/>
        <dbReference type="ChEBI" id="CHEBI:58421"/>
        <dbReference type="ChEBI" id="CHEBI:58453"/>
        <dbReference type="EC" id="1.1.1.193"/>
    </reaction>
</comment>
<evidence type="ECO:0000256" key="11">
    <source>
        <dbReference type="ARBA" id="ARBA00023002"/>
    </source>
</evidence>
<evidence type="ECO:0000256" key="12">
    <source>
        <dbReference type="ARBA" id="ARBA00023268"/>
    </source>
</evidence>
<dbReference type="CDD" id="cd01284">
    <property type="entry name" value="Riboflavin_deaminase-reductase"/>
    <property type="match status" value="1"/>
</dbReference>
<dbReference type="SUPFAM" id="SSF53597">
    <property type="entry name" value="Dihydrofolate reductase-like"/>
    <property type="match status" value="1"/>
</dbReference>
<dbReference type="SUPFAM" id="SSF53927">
    <property type="entry name" value="Cytidine deaminase-like"/>
    <property type="match status" value="1"/>
</dbReference>
<feature type="binding site" evidence="15">
    <location>
        <position position="172"/>
    </location>
    <ligand>
        <name>substrate</name>
    </ligand>
</feature>
<dbReference type="InterPro" id="IPR024072">
    <property type="entry name" value="DHFR-like_dom_sf"/>
</dbReference>
<feature type="binding site" evidence="15">
    <location>
        <position position="294"/>
    </location>
    <ligand>
        <name>substrate</name>
    </ligand>
</feature>
<feature type="binding site" evidence="15">
    <location>
        <position position="211"/>
    </location>
    <ligand>
        <name>substrate</name>
    </ligand>
</feature>
<dbReference type="AlphaFoldDB" id="Q47IG9"/>
<evidence type="ECO:0000256" key="1">
    <source>
        <dbReference type="ARBA" id="ARBA00002151"/>
    </source>
</evidence>
<dbReference type="PROSITE" id="PS00903">
    <property type="entry name" value="CYT_DCMP_DEAMINASES_1"/>
    <property type="match status" value="1"/>
</dbReference>
<evidence type="ECO:0000256" key="10">
    <source>
        <dbReference type="ARBA" id="ARBA00022857"/>
    </source>
</evidence>
<dbReference type="GO" id="GO:0008703">
    <property type="term" value="F:5-amino-6-(5-phosphoribosylamino)uracil reductase activity"/>
    <property type="evidence" value="ECO:0007669"/>
    <property type="project" value="UniProtKB-EC"/>
</dbReference>
<dbReference type="NCBIfam" id="TIGR00227">
    <property type="entry name" value="ribD_Cterm"/>
    <property type="match status" value="1"/>
</dbReference>
<evidence type="ECO:0000256" key="6">
    <source>
        <dbReference type="ARBA" id="ARBA00022619"/>
    </source>
</evidence>
<dbReference type="InterPro" id="IPR011549">
    <property type="entry name" value="RibD_C"/>
</dbReference>
<evidence type="ECO:0000259" key="17">
    <source>
        <dbReference type="PROSITE" id="PS51747"/>
    </source>
</evidence>
<keyword evidence="8 13" id="KW-0378">Hydrolase</keyword>
<comment type="similarity">
    <text evidence="4 13">In the N-terminal section; belongs to the cytidine and deoxycytidylate deaminase family.</text>
</comment>
<dbReference type="GO" id="GO:0008835">
    <property type="term" value="F:diaminohydroxyphosphoribosylaminopyrimidine deaminase activity"/>
    <property type="evidence" value="ECO:0007669"/>
    <property type="project" value="UniProtKB-EC"/>
</dbReference>
<comment type="pathway">
    <text evidence="2 13">Cofactor biosynthesis; riboflavin biosynthesis; 5-amino-6-(D-ribitylamino)uracil from GTP: step 2/4.</text>
</comment>
<keyword evidence="11 13" id="KW-0560">Oxidoreductase</keyword>
<comment type="cofactor">
    <cofactor evidence="13 16">
        <name>Zn(2+)</name>
        <dbReference type="ChEBI" id="CHEBI:29105"/>
    </cofactor>
    <text evidence="13 16">Binds 1 zinc ion.</text>
</comment>
<dbReference type="PANTHER" id="PTHR38011:SF7">
    <property type="entry name" value="2,5-DIAMINO-6-RIBOSYLAMINO-4(3H)-PYRIMIDINONE 5'-PHOSPHATE REDUCTASE"/>
    <property type="match status" value="1"/>
</dbReference>
<feature type="binding site" evidence="15">
    <location>
        <position position="200"/>
    </location>
    <ligand>
        <name>NADP(+)</name>
        <dbReference type="ChEBI" id="CHEBI:58349"/>
    </ligand>
</feature>
<accession>Q47IG9</accession>
<keyword evidence="12" id="KW-0511">Multifunctional enzyme</keyword>
<dbReference type="UniPathway" id="UPA00275">
    <property type="reaction ID" value="UER00401"/>
</dbReference>
<dbReference type="FunFam" id="3.40.140.10:FF:000025">
    <property type="entry name" value="Riboflavin biosynthesis protein RibD"/>
    <property type="match status" value="1"/>
</dbReference>
<feature type="active site" description="Proton donor" evidence="14">
    <location>
        <position position="56"/>
    </location>
</feature>
<dbReference type="InterPro" id="IPR002734">
    <property type="entry name" value="RibDG_C"/>
</dbReference>
<keyword evidence="10 13" id="KW-0521">NADP</keyword>
<comment type="catalytic activity">
    <reaction evidence="13">
        <text>2,5-diamino-6-hydroxy-4-(5-phosphoribosylamino)-pyrimidine + H2O + H(+) = 5-amino-6-(5-phospho-D-ribosylamino)uracil + NH4(+)</text>
        <dbReference type="Rhea" id="RHEA:21868"/>
        <dbReference type="ChEBI" id="CHEBI:15377"/>
        <dbReference type="ChEBI" id="CHEBI:15378"/>
        <dbReference type="ChEBI" id="CHEBI:28938"/>
        <dbReference type="ChEBI" id="CHEBI:58453"/>
        <dbReference type="ChEBI" id="CHEBI:58614"/>
        <dbReference type="EC" id="3.5.4.26"/>
    </reaction>
</comment>
<dbReference type="HOGENOM" id="CLU_036590_1_2_4"/>
<dbReference type="EMBL" id="CP000089">
    <property type="protein sequence ID" value="AAZ45362.1"/>
    <property type="molecule type" value="Genomic_DNA"/>
</dbReference>
<keyword evidence="7 13" id="KW-0479">Metal-binding</keyword>
<evidence type="ECO:0000256" key="14">
    <source>
        <dbReference type="PIRSR" id="PIRSR006769-1"/>
    </source>
</evidence>
<evidence type="ECO:0000256" key="16">
    <source>
        <dbReference type="PIRSR" id="PIRSR006769-3"/>
    </source>
</evidence>
<dbReference type="KEGG" id="dar:Daro_0605"/>
<sequence length="367" mass="39087">MSFSAVDHGMMARALQLAERGLWTTSPNPRVGCVLVRDGEIVGEGWHEKAGEPHAEVHALRSAGERAKGTTAYVTLEPCSHHGRTPPCAEALIAAGVSRVVAAMTDPNPLVSGKGLALLRAAGIETASGLLENEARELNIGFVSRMTRGRPWLRLKVAASLDGKTALNNGVSQWITGPDARRDGHAWRARACAILTGIGTVRDDDPQLSVRDVATTRQPLRVVVDSKLETPVNARILQGGPVLIAGAVENNARIESLRSLGADVLILPNPSGKVDLIALLVALGQRGINEVHAEAGFKLNGSLLREGLVDELLLYLAPCLIGHQASGLFNLPELTTLDGKQRLQIRDLRQVGADIRVLARLGNSDAR</sequence>
<dbReference type="GO" id="GO:0008270">
    <property type="term" value="F:zinc ion binding"/>
    <property type="evidence" value="ECO:0007669"/>
    <property type="project" value="InterPro"/>
</dbReference>
<dbReference type="STRING" id="159087.Daro_0605"/>